<feature type="region of interest" description="Disordered" evidence="1">
    <location>
        <begin position="1"/>
        <end position="63"/>
    </location>
</feature>
<name>A0A6A6YW31_9PEZI</name>
<sequence length="84" mass="9320">MPDQFDTPGSGQLHNSNIPQGARGVGHQGGYNTQDDIFEDDDGDGVPQVLFTRSSSREKNCNNKRRKRISEILNTVIKNAYPDT</sequence>
<reference evidence="2 4" key="1">
    <citation type="journal article" date="2020" name="Stud. Mycol.">
        <title>101 Dothideomycetes genomes: a test case for predicting lifestyles and emergence of pathogens.</title>
        <authorList>
            <person name="Haridas S."/>
            <person name="Albert R."/>
            <person name="Binder M."/>
            <person name="Bloem J."/>
            <person name="Labutti K."/>
            <person name="Salamov A."/>
            <person name="Andreopoulos B."/>
            <person name="Baker S."/>
            <person name="Barry K."/>
            <person name="Bills G."/>
            <person name="Bluhm B."/>
            <person name="Cannon C."/>
            <person name="Castanera R."/>
            <person name="Culley D."/>
            <person name="Daum C."/>
            <person name="Ezra D."/>
            <person name="Gonzalez J."/>
            <person name="Henrissat B."/>
            <person name="Kuo A."/>
            <person name="Liang C."/>
            <person name="Lipzen A."/>
            <person name="Lutzoni F."/>
            <person name="Magnuson J."/>
            <person name="Mondo S."/>
            <person name="Nolan M."/>
            <person name="Ohm R."/>
            <person name="Pangilinan J."/>
            <person name="Park H.-J."/>
            <person name="Ramirez L."/>
            <person name="Alfaro M."/>
            <person name="Sun H."/>
            <person name="Tritt A."/>
            <person name="Yoshinaga Y."/>
            <person name="Zwiers L.-H."/>
            <person name="Turgeon B."/>
            <person name="Goodwin S."/>
            <person name="Spatafora J."/>
            <person name="Crous P."/>
            <person name="Grigoriev I."/>
        </authorList>
    </citation>
    <scope>NUCLEOTIDE SEQUENCE</scope>
    <source>
        <strain evidence="2 4">CBS 304.34</strain>
    </source>
</reference>
<evidence type="ECO:0000313" key="3">
    <source>
        <dbReference type="Proteomes" id="UP000504636"/>
    </source>
</evidence>
<dbReference type="Proteomes" id="UP000504636">
    <property type="component" value="Unplaced"/>
</dbReference>
<dbReference type="RefSeq" id="XP_033579944.1">
    <property type="nucleotide sequence ID" value="XM_033719360.1"/>
</dbReference>
<reference evidence="4" key="2">
    <citation type="submission" date="2020-04" db="EMBL/GenBank/DDBJ databases">
        <authorList>
            <consortium name="NCBI Genome Project"/>
        </authorList>
    </citation>
    <scope>NUCLEOTIDE SEQUENCE</scope>
    <source>
        <strain evidence="4">CBS 304.34</strain>
    </source>
</reference>
<gene>
    <name evidence="2 4" type="ORF">BDZ99DRAFT_460304</name>
</gene>
<feature type="compositionally biased region" description="Polar residues" evidence="1">
    <location>
        <begin position="7"/>
        <end position="19"/>
    </location>
</feature>
<proteinExistence type="predicted"/>
<evidence type="ECO:0000313" key="4">
    <source>
        <dbReference type="RefSeq" id="XP_033579944.1"/>
    </source>
</evidence>
<dbReference type="EMBL" id="MU003696">
    <property type="protein sequence ID" value="KAF2812980.1"/>
    <property type="molecule type" value="Genomic_DNA"/>
</dbReference>
<reference evidence="4" key="3">
    <citation type="submission" date="2025-04" db="UniProtKB">
        <authorList>
            <consortium name="RefSeq"/>
        </authorList>
    </citation>
    <scope>IDENTIFICATION</scope>
    <source>
        <strain evidence="4">CBS 304.34</strain>
    </source>
</reference>
<keyword evidence="3" id="KW-1185">Reference proteome</keyword>
<accession>A0A6A6YW31</accession>
<evidence type="ECO:0000313" key="2">
    <source>
        <dbReference type="EMBL" id="KAF2812980.1"/>
    </source>
</evidence>
<evidence type="ECO:0000256" key="1">
    <source>
        <dbReference type="SAM" id="MobiDB-lite"/>
    </source>
</evidence>
<dbReference type="GeneID" id="54460253"/>
<organism evidence="2">
    <name type="scientific">Mytilinidion resinicola</name>
    <dbReference type="NCBI Taxonomy" id="574789"/>
    <lineage>
        <taxon>Eukaryota</taxon>
        <taxon>Fungi</taxon>
        <taxon>Dikarya</taxon>
        <taxon>Ascomycota</taxon>
        <taxon>Pezizomycotina</taxon>
        <taxon>Dothideomycetes</taxon>
        <taxon>Pleosporomycetidae</taxon>
        <taxon>Mytilinidiales</taxon>
        <taxon>Mytilinidiaceae</taxon>
        <taxon>Mytilinidion</taxon>
    </lineage>
</organism>
<protein>
    <submittedName>
        <fullName evidence="2 4">Uncharacterized protein</fullName>
    </submittedName>
</protein>
<dbReference type="AlphaFoldDB" id="A0A6A6YW31"/>